<dbReference type="InterPro" id="IPR023052">
    <property type="entry name" value="Cell_div_SepF"/>
</dbReference>
<proteinExistence type="inferred from homology"/>
<evidence type="ECO:0000313" key="7">
    <source>
        <dbReference type="EMBL" id="GAA0918494.1"/>
    </source>
</evidence>
<keyword evidence="8" id="KW-1185">Reference proteome</keyword>
<accession>A0ABP3ZDX5</accession>
<dbReference type="InterPro" id="IPR038594">
    <property type="entry name" value="SepF-like_sf"/>
</dbReference>
<keyword evidence="2 5" id="KW-0717">Septation</keyword>
<reference evidence="8" key="1">
    <citation type="journal article" date="2019" name="Int. J. Syst. Evol. Microbiol.">
        <title>The Global Catalogue of Microorganisms (GCM) 10K type strain sequencing project: providing services to taxonomists for standard genome sequencing and annotation.</title>
        <authorList>
            <consortium name="The Broad Institute Genomics Platform"/>
            <consortium name="The Broad Institute Genome Sequencing Center for Infectious Disease"/>
            <person name="Wu L."/>
            <person name="Ma J."/>
        </authorList>
    </citation>
    <scope>NUCLEOTIDE SEQUENCE [LARGE SCALE GENOMIC DNA]</scope>
    <source>
        <strain evidence="8">JCM 11117</strain>
    </source>
</reference>
<dbReference type="Pfam" id="PF04472">
    <property type="entry name" value="SepF"/>
    <property type="match status" value="1"/>
</dbReference>
<comment type="function">
    <text evidence="4 5">Cell division protein that is part of the divisome complex and is recruited early to the Z-ring. Probably stimulates Z-ring formation, perhaps through the cross-linking of FtsZ protofilaments. Its function overlaps with FtsA.</text>
</comment>
<dbReference type="PANTHER" id="PTHR35798:SF1">
    <property type="entry name" value="CELL DIVISION PROTEIN SEPF"/>
    <property type="match status" value="1"/>
</dbReference>
<comment type="similarity">
    <text evidence="5">Belongs to the SepF family.</text>
</comment>
<feature type="region of interest" description="Disordered" evidence="6">
    <location>
        <begin position="28"/>
        <end position="95"/>
    </location>
</feature>
<dbReference type="EMBL" id="BAAAHP010000001">
    <property type="protein sequence ID" value="GAA0918494.1"/>
    <property type="molecule type" value="Genomic_DNA"/>
</dbReference>
<dbReference type="PANTHER" id="PTHR35798">
    <property type="entry name" value="CELL DIVISION PROTEIN SEPF"/>
    <property type="match status" value="1"/>
</dbReference>
<evidence type="ECO:0000256" key="5">
    <source>
        <dbReference type="HAMAP-Rule" id="MF_01197"/>
    </source>
</evidence>
<evidence type="ECO:0000256" key="6">
    <source>
        <dbReference type="SAM" id="MobiDB-lite"/>
    </source>
</evidence>
<organism evidence="7 8">
    <name type="scientific">Pseudonocardia zijingensis</name>
    <dbReference type="NCBI Taxonomy" id="153376"/>
    <lineage>
        <taxon>Bacteria</taxon>
        <taxon>Bacillati</taxon>
        <taxon>Actinomycetota</taxon>
        <taxon>Actinomycetes</taxon>
        <taxon>Pseudonocardiales</taxon>
        <taxon>Pseudonocardiaceae</taxon>
        <taxon>Pseudonocardia</taxon>
    </lineage>
</organism>
<keyword evidence="1 5" id="KW-0132">Cell division</keyword>
<protein>
    <recommendedName>
        <fullName evidence="5">Cell division protein SepF</fullName>
    </recommendedName>
</protein>
<dbReference type="RefSeq" id="WP_343937418.1">
    <property type="nucleotide sequence ID" value="NZ_BAAAHP010000001.1"/>
</dbReference>
<name>A0ABP3ZDX5_9PSEU</name>
<evidence type="ECO:0000256" key="2">
    <source>
        <dbReference type="ARBA" id="ARBA00023210"/>
    </source>
</evidence>
<dbReference type="Proteomes" id="UP001499967">
    <property type="component" value="Unassembled WGS sequence"/>
</dbReference>
<dbReference type="HAMAP" id="MF_01197">
    <property type="entry name" value="SepF"/>
    <property type="match status" value="1"/>
</dbReference>
<keyword evidence="3 5" id="KW-0131">Cell cycle</keyword>
<sequence>MGAMYRLKAYFGMVPAEEMGEYADDALADRYPEPRRERARDYANERWDDRFTYEDDSEPGRRDRYDDEWDRRPARPVSVDRAGARGLSGVGSPVRGALAMDPDLQEPARPAPKPAAAVPEQRDRVATGAAALSRITTLQPRSYRDARTIGERYRSGVPVIMNLTELEAAEAKRLVDFAAGLVFALHGGFDKVTNRVFLLTPADVEVSADDARILAQRSVSGGISDADRGFRGE</sequence>
<evidence type="ECO:0000256" key="3">
    <source>
        <dbReference type="ARBA" id="ARBA00023306"/>
    </source>
</evidence>
<evidence type="ECO:0000256" key="1">
    <source>
        <dbReference type="ARBA" id="ARBA00022618"/>
    </source>
</evidence>
<evidence type="ECO:0000256" key="4">
    <source>
        <dbReference type="ARBA" id="ARBA00044936"/>
    </source>
</evidence>
<dbReference type="InterPro" id="IPR007561">
    <property type="entry name" value="Cell_div_SepF/SepF-rel"/>
</dbReference>
<comment type="subunit">
    <text evidence="5">Homodimer. Interacts with FtsZ.</text>
</comment>
<feature type="region of interest" description="Disordered" evidence="6">
    <location>
        <begin position="103"/>
        <end position="122"/>
    </location>
</feature>
<feature type="compositionally biased region" description="Basic and acidic residues" evidence="6">
    <location>
        <begin position="28"/>
        <end position="73"/>
    </location>
</feature>
<keyword evidence="5" id="KW-0963">Cytoplasm</keyword>
<dbReference type="GO" id="GO:0051301">
    <property type="term" value="P:cell division"/>
    <property type="evidence" value="ECO:0007669"/>
    <property type="project" value="UniProtKB-KW"/>
</dbReference>
<comment type="caution">
    <text evidence="7">The sequence shown here is derived from an EMBL/GenBank/DDBJ whole genome shotgun (WGS) entry which is preliminary data.</text>
</comment>
<dbReference type="Gene3D" id="3.30.110.150">
    <property type="entry name" value="SepF-like protein"/>
    <property type="match status" value="1"/>
</dbReference>
<evidence type="ECO:0000313" key="8">
    <source>
        <dbReference type="Proteomes" id="UP001499967"/>
    </source>
</evidence>
<gene>
    <name evidence="5 7" type="primary">sepF</name>
    <name evidence="7" type="ORF">GCM10009559_00030</name>
</gene>
<comment type="subcellular location">
    <subcellularLocation>
        <location evidence="5">Cytoplasm</location>
    </subcellularLocation>
    <text evidence="5">Localizes to the division site, in a FtsZ-dependent manner.</text>
</comment>